<keyword evidence="5" id="KW-0119">Carbohydrate metabolism</keyword>
<evidence type="ECO:0000256" key="3">
    <source>
        <dbReference type="ARBA" id="ARBA00022490"/>
    </source>
</evidence>
<dbReference type="InterPro" id="IPR023750">
    <property type="entry name" value="RbsD-like_sf"/>
</dbReference>
<dbReference type="EC" id="5.4.99.62" evidence="2"/>
<dbReference type="PANTHER" id="PTHR37831">
    <property type="entry name" value="D-RIBOSE PYRANASE"/>
    <property type="match status" value="1"/>
</dbReference>
<dbReference type="InterPro" id="IPR007721">
    <property type="entry name" value="RbsD_FucU"/>
</dbReference>
<proteinExistence type="predicted"/>
<dbReference type="SUPFAM" id="SSF102546">
    <property type="entry name" value="RbsD-like"/>
    <property type="match status" value="1"/>
</dbReference>
<evidence type="ECO:0000256" key="4">
    <source>
        <dbReference type="ARBA" id="ARBA00023235"/>
    </source>
</evidence>
<name>A0ABX0J3B9_9BACL</name>
<comment type="caution">
    <text evidence="6">The sequence shown here is derived from an EMBL/GenBank/DDBJ whole genome shotgun (WGS) entry which is preliminary data.</text>
</comment>
<dbReference type="PANTHER" id="PTHR37831:SF1">
    <property type="entry name" value="D-RIBOSE PYRANASE"/>
    <property type="match status" value="1"/>
</dbReference>
<dbReference type="NCBIfam" id="NF008761">
    <property type="entry name" value="PRK11797.1"/>
    <property type="match status" value="1"/>
</dbReference>
<reference evidence="6" key="1">
    <citation type="submission" date="2020-03" db="EMBL/GenBank/DDBJ databases">
        <title>Draft sequencing of Paenibacilllus sp. S3N08.</title>
        <authorList>
            <person name="Kim D.-U."/>
        </authorList>
    </citation>
    <scope>NUCLEOTIDE SEQUENCE</scope>
    <source>
        <strain evidence="6">S3N08</strain>
    </source>
</reference>
<dbReference type="GO" id="GO:0062193">
    <property type="term" value="F:D-ribose pyranase activity"/>
    <property type="evidence" value="ECO:0007669"/>
    <property type="project" value="UniProtKB-EC"/>
</dbReference>
<keyword evidence="7" id="KW-1185">Reference proteome</keyword>
<dbReference type="RefSeq" id="WP_166149194.1">
    <property type="nucleotide sequence ID" value="NZ_JAAOIW010000003.1"/>
</dbReference>
<accession>A0ABX0J3B9</accession>
<keyword evidence="4 6" id="KW-0413">Isomerase</keyword>
<evidence type="ECO:0000256" key="2">
    <source>
        <dbReference type="ARBA" id="ARBA00012862"/>
    </source>
</evidence>
<dbReference type="InterPro" id="IPR023064">
    <property type="entry name" value="D-ribose_pyranase"/>
</dbReference>
<comment type="catalytic activity">
    <reaction evidence="1">
        <text>beta-D-ribopyranose = beta-D-ribofuranose</text>
        <dbReference type="Rhea" id="RHEA:25432"/>
        <dbReference type="ChEBI" id="CHEBI:27476"/>
        <dbReference type="ChEBI" id="CHEBI:47002"/>
        <dbReference type="EC" id="5.4.99.62"/>
    </reaction>
</comment>
<evidence type="ECO:0000256" key="1">
    <source>
        <dbReference type="ARBA" id="ARBA00000223"/>
    </source>
</evidence>
<protein>
    <recommendedName>
        <fullName evidence="2">D-ribose pyranase</fullName>
        <ecNumber evidence="2">5.4.99.62</ecNumber>
    </recommendedName>
</protein>
<gene>
    <name evidence="6" type="primary">rbsD</name>
    <name evidence="6" type="ORF">G9U52_10795</name>
</gene>
<keyword evidence="3" id="KW-0963">Cytoplasm</keyword>
<dbReference type="Pfam" id="PF05025">
    <property type="entry name" value="RbsD_FucU"/>
    <property type="match status" value="1"/>
</dbReference>
<dbReference type="Gene3D" id="3.40.1650.10">
    <property type="entry name" value="RbsD-like domain"/>
    <property type="match status" value="1"/>
</dbReference>
<evidence type="ECO:0000256" key="5">
    <source>
        <dbReference type="ARBA" id="ARBA00023277"/>
    </source>
</evidence>
<dbReference type="EMBL" id="JAAOIW010000003">
    <property type="protein sequence ID" value="NHN30321.1"/>
    <property type="molecule type" value="Genomic_DNA"/>
</dbReference>
<evidence type="ECO:0000313" key="7">
    <source>
        <dbReference type="Proteomes" id="UP001165962"/>
    </source>
</evidence>
<evidence type="ECO:0000313" key="6">
    <source>
        <dbReference type="EMBL" id="NHN30321.1"/>
    </source>
</evidence>
<dbReference type="Proteomes" id="UP001165962">
    <property type="component" value="Unassembled WGS sequence"/>
</dbReference>
<sequence length="128" mass="13984">MKRGGILNPTLNRILAETGHTDLLTICDRGFPVPLGIERLDLALTDGIPTVLDTVRAIHGEFIIDSVIVTEEMKQASPARYEELVEALPGVAFRVITHQQFKDICGESRAVIRTGDSVPYANIMIISG</sequence>
<organism evidence="6 7">
    <name type="scientific">Paenibacillus agricola</name>
    <dbReference type="NCBI Taxonomy" id="2716264"/>
    <lineage>
        <taxon>Bacteria</taxon>
        <taxon>Bacillati</taxon>
        <taxon>Bacillota</taxon>
        <taxon>Bacilli</taxon>
        <taxon>Bacillales</taxon>
        <taxon>Paenibacillaceae</taxon>
        <taxon>Paenibacillus</taxon>
    </lineage>
</organism>